<dbReference type="Gene3D" id="3.40.250.10">
    <property type="entry name" value="Rhodanese-like domain"/>
    <property type="match status" value="2"/>
</dbReference>
<dbReference type="EC" id="2.8.1.1" evidence="4"/>
<evidence type="ECO:0000313" key="4">
    <source>
        <dbReference type="EMBL" id="MDR6433906.1"/>
    </source>
</evidence>
<reference evidence="4 5" key="1">
    <citation type="submission" date="2023-07" db="EMBL/GenBank/DDBJ databases">
        <title>Sorghum-associated microbial communities from plants grown in Nebraska, USA.</title>
        <authorList>
            <person name="Schachtman D."/>
        </authorList>
    </citation>
    <scope>NUCLEOTIDE SEQUENCE [LARGE SCALE GENOMIC DNA]</scope>
    <source>
        <strain evidence="4 5">DS1730</strain>
    </source>
</reference>
<dbReference type="PANTHER" id="PTHR11364">
    <property type="entry name" value="THIOSULFATE SULFERTANSFERASE"/>
    <property type="match status" value="1"/>
</dbReference>
<name>A0ABU1MDQ7_9HYPH</name>
<dbReference type="Pfam" id="PF00581">
    <property type="entry name" value="Rhodanese"/>
    <property type="match status" value="2"/>
</dbReference>
<dbReference type="CDD" id="cd01448">
    <property type="entry name" value="TST_Repeat_1"/>
    <property type="match status" value="1"/>
</dbReference>
<feature type="domain" description="Rhodanese" evidence="3">
    <location>
        <begin position="202"/>
        <end position="288"/>
    </location>
</feature>
<dbReference type="PANTHER" id="PTHR11364:SF27">
    <property type="entry name" value="SULFURTRANSFERASE"/>
    <property type="match status" value="1"/>
</dbReference>
<accession>A0ABU1MDQ7</accession>
<dbReference type="InterPro" id="IPR045078">
    <property type="entry name" value="TST/MPST-like"/>
</dbReference>
<dbReference type="InterPro" id="IPR036873">
    <property type="entry name" value="Rhodanese-like_dom_sf"/>
</dbReference>
<evidence type="ECO:0000313" key="5">
    <source>
        <dbReference type="Proteomes" id="UP001184614"/>
    </source>
</evidence>
<feature type="domain" description="Rhodanese" evidence="3">
    <location>
        <begin position="52"/>
        <end position="144"/>
    </location>
</feature>
<evidence type="ECO:0000256" key="2">
    <source>
        <dbReference type="ARBA" id="ARBA00022737"/>
    </source>
</evidence>
<keyword evidence="1 4" id="KW-0808">Transferase</keyword>
<dbReference type="SMART" id="SM00450">
    <property type="entry name" value="RHOD"/>
    <property type="match status" value="2"/>
</dbReference>
<dbReference type="GO" id="GO:0004792">
    <property type="term" value="F:thiosulfate-cyanide sulfurtransferase activity"/>
    <property type="evidence" value="ECO:0007669"/>
    <property type="project" value="UniProtKB-EC"/>
</dbReference>
<evidence type="ECO:0000259" key="3">
    <source>
        <dbReference type="PROSITE" id="PS50206"/>
    </source>
</evidence>
<keyword evidence="2" id="KW-0677">Repeat</keyword>
<dbReference type="InterPro" id="IPR001763">
    <property type="entry name" value="Rhodanese-like_dom"/>
</dbReference>
<dbReference type="EC" id="2.8.1.2" evidence="4"/>
<gene>
    <name evidence="4" type="ORF">J2782_003652</name>
</gene>
<sequence>MTQFSPLVSTDWLEMHAEDNSVVVLESSVFLELSEMSGRPEFRSGLDAFEGEGRIPKARFADMFSEFSDPNSSLPFTRPNKSHFDAAAGRLGITPDSHVIIYDRLVGQWASRLWWLFRSFGHSKVSVLDGGLKKYLREGRKLEEGRPYPYPMAQYSAPSDGNFIVSKQDVVRATDSSSKTDIVCFLPEDDFAGRINVRERLGHIPGSANLPFKKLLDPTTNGLQPTEKLKQLFSEVISLDGRQVITYCGGGVASTLGALALAVLGYSNTAEYDGSLAEWVLDATLPMETGLAPT</sequence>
<dbReference type="EMBL" id="JAVDQT010000007">
    <property type="protein sequence ID" value="MDR6433906.1"/>
    <property type="molecule type" value="Genomic_DNA"/>
</dbReference>
<dbReference type="PROSITE" id="PS50206">
    <property type="entry name" value="RHODANESE_3"/>
    <property type="match status" value="2"/>
</dbReference>
<dbReference type="SUPFAM" id="SSF52821">
    <property type="entry name" value="Rhodanese/Cell cycle control phosphatase"/>
    <property type="match status" value="2"/>
</dbReference>
<protein>
    <submittedName>
        <fullName evidence="4">Thiosulfate/3-mercaptopyruvate sulfurtransferase</fullName>
        <ecNumber evidence="4">2.8.1.1</ecNumber>
        <ecNumber evidence="4">2.8.1.2</ecNumber>
    </submittedName>
</protein>
<comment type="caution">
    <text evidence="4">The sequence shown here is derived from an EMBL/GenBank/DDBJ whole genome shotgun (WGS) entry which is preliminary data.</text>
</comment>
<dbReference type="RefSeq" id="WP_310015063.1">
    <property type="nucleotide sequence ID" value="NZ_JAVDQT010000007.1"/>
</dbReference>
<dbReference type="GO" id="GO:0016784">
    <property type="term" value="F:3-mercaptopyruvate sulfurtransferase activity"/>
    <property type="evidence" value="ECO:0007669"/>
    <property type="project" value="UniProtKB-EC"/>
</dbReference>
<keyword evidence="5" id="KW-1185">Reference proteome</keyword>
<evidence type="ECO:0000256" key="1">
    <source>
        <dbReference type="ARBA" id="ARBA00022679"/>
    </source>
</evidence>
<dbReference type="Proteomes" id="UP001184614">
    <property type="component" value="Unassembled WGS sequence"/>
</dbReference>
<organism evidence="4 5">
    <name type="scientific">Brucella pseudogrignonensis</name>
    <dbReference type="NCBI Taxonomy" id="419475"/>
    <lineage>
        <taxon>Bacteria</taxon>
        <taxon>Pseudomonadati</taxon>
        <taxon>Pseudomonadota</taxon>
        <taxon>Alphaproteobacteria</taxon>
        <taxon>Hyphomicrobiales</taxon>
        <taxon>Brucellaceae</taxon>
        <taxon>Brucella/Ochrobactrum group</taxon>
        <taxon>Brucella</taxon>
    </lineage>
</organism>
<proteinExistence type="predicted"/>